<feature type="transmembrane region" description="Helical" evidence="8">
    <location>
        <begin position="358"/>
        <end position="378"/>
    </location>
</feature>
<dbReference type="EMBL" id="JADGMS010000008">
    <property type="protein sequence ID" value="KAF9677674.1"/>
    <property type="molecule type" value="Genomic_DNA"/>
</dbReference>
<comment type="caution">
    <text evidence="10">The sequence shown here is derived from an EMBL/GenBank/DDBJ whole genome shotgun (WGS) entry which is preliminary data.</text>
</comment>
<evidence type="ECO:0000256" key="2">
    <source>
        <dbReference type="ARBA" id="ARBA00022692"/>
    </source>
</evidence>
<feature type="compositionally biased region" description="Basic and acidic residues" evidence="7">
    <location>
        <begin position="230"/>
        <end position="239"/>
    </location>
</feature>
<proteinExistence type="predicted"/>
<dbReference type="AlphaFoldDB" id="A0A835MUY2"/>
<feature type="region of interest" description="Disordered" evidence="7">
    <location>
        <begin position="223"/>
        <end position="243"/>
    </location>
</feature>
<evidence type="ECO:0000259" key="9">
    <source>
        <dbReference type="Pfam" id="PF13962"/>
    </source>
</evidence>
<dbReference type="InterPro" id="IPR026961">
    <property type="entry name" value="PGG_dom"/>
</dbReference>
<keyword evidence="5" id="KW-0040">ANK repeat</keyword>
<evidence type="ECO:0000256" key="3">
    <source>
        <dbReference type="ARBA" id="ARBA00022737"/>
    </source>
</evidence>
<feature type="compositionally biased region" description="Polar residues" evidence="7">
    <location>
        <begin position="1"/>
        <end position="16"/>
    </location>
</feature>
<protein>
    <recommendedName>
        <fullName evidence="9">PGG domain-containing protein</fullName>
    </recommendedName>
</protein>
<dbReference type="Proteomes" id="UP000657918">
    <property type="component" value="Chromosome 8"/>
</dbReference>
<keyword evidence="4 8" id="KW-1133">Transmembrane helix</keyword>
<evidence type="ECO:0000256" key="6">
    <source>
        <dbReference type="ARBA" id="ARBA00023136"/>
    </source>
</evidence>
<gene>
    <name evidence="10" type="ORF">SADUNF_Sadunf08G0132000</name>
</gene>
<evidence type="ECO:0000256" key="1">
    <source>
        <dbReference type="ARBA" id="ARBA00004141"/>
    </source>
</evidence>
<feature type="domain" description="PGG" evidence="9">
    <location>
        <begin position="245"/>
        <end position="352"/>
    </location>
</feature>
<organism evidence="10 11">
    <name type="scientific">Salix dunnii</name>
    <dbReference type="NCBI Taxonomy" id="1413687"/>
    <lineage>
        <taxon>Eukaryota</taxon>
        <taxon>Viridiplantae</taxon>
        <taxon>Streptophyta</taxon>
        <taxon>Embryophyta</taxon>
        <taxon>Tracheophyta</taxon>
        <taxon>Spermatophyta</taxon>
        <taxon>Magnoliopsida</taxon>
        <taxon>eudicotyledons</taxon>
        <taxon>Gunneridae</taxon>
        <taxon>Pentapetalae</taxon>
        <taxon>rosids</taxon>
        <taxon>fabids</taxon>
        <taxon>Malpighiales</taxon>
        <taxon>Salicaceae</taxon>
        <taxon>Saliceae</taxon>
        <taxon>Salix</taxon>
    </lineage>
</organism>
<evidence type="ECO:0000256" key="4">
    <source>
        <dbReference type="ARBA" id="ARBA00022989"/>
    </source>
</evidence>
<feature type="transmembrane region" description="Helical" evidence="8">
    <location>
        <begin position="329"/>
        <end position="352"/>
    </location>
</feature>
<evidence type="ECO:0000313" key="11">
    <source>
        <dbReference type="Proteomes" id="UP000657918"/>
    </source>
</evidence>
<keyword evidence="3" id="KW-0677">Repeat</keyword>
<evidence type="ECO:0000313" key="10">
    <source>
        <dbReference type="EMBL" id="KAF9677674.1"/>
    </source>
</evidence>
<dbReference type="GO" id="GO:0005886">
    <property type="term" value="C:plasma membrane"/>
    <property type="evidence" value="ECO:0007669"/>
    <property type="project" value="TreeGrafter"/>
</dbReference>
<name>A0A835MUY2_9ROSI</name>
<dbReference type="PANTHER" id="PTHR24186">
    <property type="entry name" value="PROTEIN PHOSPHATASE 1 REGULATORY SUBUNIT"/>
    <property type="match status" value="1"/>
</dbReference>
<comment type="subcellular location">
    <subcellularLocation>
        <location evidence="1">Membrane</location>
        <topology evidence="1">Multi-pass membrane protein</topology>
    </subcellularLocation>
</comment>
<feature type="region of interest" description="Disordered" evidence="7">
    <location>
        <begin position="1"/>
        <end position="27"/>
    </location>
</feature>
<keyword evidence="6 8" id="KW-0472">Membrane</keyword>
<evidence type="ECO:0000256" key="7">
    <source>
        <dbReference type="SAM" id="MobiDB-lite"/>
    </source>
</evidence>
<evidence type="ECO:0000256" key="5">
    <source>
        <dbReference type="ARBA" id="ARBA00023043"/>
    </source>
</evidence>
<feature type="transmembrane region" description="Helical" evidence="8">
    <location>
        <begin position="253"/>
        <end position="274"/>
    </location>
</feature>
<keyword evidence="11" id="KW-1185">Reference proteome</keyword>
<dbReference type="PANTHER" id="PTHR24186:SF53">
    <property type="entry name" value="PGG DOMAIN-CONTAINING PROTEIN"/>
    <property type="match status" value="1"/>
</dbReference>
<dbReference type="Pfam" id="PF13962">
    <property type="entry name" value="PGG"/>
    <property type="match status" value="1"/>
</dbReference>
<dbReference type="OrthoDB" id="10040922at2759"/>
<evidence type="ECO:0000256" key="8">
    <source>
        <dbReference type="SAM" id="Phobius"/>
    </source>
</evidence>
<keyword evidence="2 8" id="KW-0812">Transmembrane</keyword>
<accession>A0A835MUY2</accession>
<sequence>MESSLLRNQSSQTQLAVPTPDNEAGFPRLREAVGSNHSTGGIVRYGIQTDHITDVDPDLYQAAMDGKADMLRQKSDQFEIQATPIKNTGLHIASQFGMLGKSEKLLTGYGTGNWRFQVIREYGEYEAQHCLARYNLLDKVRFPTIPTSCHYCGRDSDFYRLRDTILRCGLRDLKPIDHHHMMAPLAGQHCTHQLSMFKICLLHADIRCSLKYKMHLPDDIPNLPYTTKENPNKKEKTSGEGDSILQRSRETHLIVAALIATVTFASGFTLPGGYNGDGKDKGMVVLTNKKKAAFRAFVASDIIAMVLAISAVFIHFMSAIHNAEEIQDFLDSTITMLAVGAMVVAFVTGLYAELADSSGLAIAMCYWLLILLLVLLPLKT</sequence>
<reference evidence="10 11" key="1">
    <citation type="submission" date="2020-10" db="EMBL/GenBank/DDBJ databases">
        <title>Plant Genome Project.</title>
        <authorList>
            <person name="Zhang R.-G."/>
        </authorList>
    </citation>
    <scope>NUCLEOTIDE SEQUENCE [LARGE SCALE GENOMIC DNA]</scope>
    <source>
        <strain evidence="10">FAFU-HL-1</strain>
        <tissue evidence="10">Leaf</tissue>
    </source>
</reference>
<feature type="transmembrane region" description="Helical" evidence="8">
    <location>
        <begin position="294"/>
        <end position="317"/>
    </location>
</feature>